<keyword evidence="6" id="KW-0812">Transmembrane</keyword>
<evidence type="ECO:0000313" key="10">
    <source>
        <dbReference type="Proteomes" id="UP000677244"/>
    </source>
</evidence>
<dbReference type="InterPro" id="IPR033985">
    <property type="entry name" value="SusD-like_N"/>
</dbReference>
<dbReference type="CDD" id="cd08977">
    <property type="entry name" value="SusD"/>
    <property type="match status" value="1"/>
</dbReference>
<keyword evidence="5" id="KW-0998">Cell outer membrane</keyword>
<evidence type="ECO:0000256" key="1">
    <source>
        <dbReference type="ARBA" id="ARBA00004442"/>
    </source>
</evidence>
<keyword evidence="3" id="KW-0732">Signal</keyword>
<gene>
    <name evidence="9" type="ORF">J7I42_21175</name>
</gene>
<feature type="transmembrane region" description="Helical" evidence="6">
    <location>
        <begin position="21"/>
        <end position="43"/>
    </location>
</feature>
<comment type="similarity">
    <text evidence="2">Belongs to the SusD family.</text>
</comment>
<protein>
    <submittedName>
        <fullName evidence="9">RagB/SusD family nutrient uptake outer membrane protein</fullName>
    </submittedName>
</protein>
<keyword evidence="6" id="KW-1133">Transmembrane helix</keyword>
<sequence>MINNINFENINRSNNKVSIDAIRYTGSRFLFFLVLLLTFNIIACKKIVDVPPPVNTITSTDVFENEATATSAVMGIYSNLIASSGISFGTGTITRYAGLSADELKYFYSDDISQFESNSLQSNNGMLSNELWSPAYSAIYRANAVIEGLNASGAISDSVKKQLTGEAKFLRSFCYFYLTNLFGDVPLVSSTAWKTTATLNRSPKADIYKFIISDLLDAQHSLATNYSLSKNERTRVNKWAATALLARVYLFKKDWLNAEMQSSALIENTNDFSLQTDLNQVFLKNSKESIWQAMVYNQWPYAPSEANDFIPYSSSDNPMFYITDQLLNAFEVGDERRSKWIDSTMYDDGNAITTYYYPFKYKIKEGAKDNIEEYYSVLRLAEQYLIRAEARSHQNNQAGAISDLNVIRNRAGLADLSTSLSQAQVLAAIAQERRIELFSEWGHRWFDLERTDAANTILSLVKGNEWQETDQLYPIPFSELQKAPALTQNPGYQ</sequence>
<feature type="domain" description="SusD-like N-terminal" evidence="8">
    <location>
        <begin position="113"/>
        <end position="250"/>
    </location>
</feature>
<feature type="domain" description="RagB/SusD" evidence="7">
    <location>
        <begin position="335"/>
        <end position="492"/>
    </location>
</feature>
<evidence type="ECO:0000256" key="5">
    <source>
        <dbReference type="ARBA" id="ARBA00023237"/>
    </source>
</evidence>
<evidence type="ECO:0000259" key="7">
    <source>
        <dbReference type="Pfam" id="PF07980"/>
    </source>
</evidence>
<reference evidence="9 10" key="1">
    <citation type="submission" date="2021-03" db="EMBL/GenBank/DDBJ databases">
        <title>Assistant Professor.</title>
        <authorList>
            <person name="Huq M.A."/>
        </authorList>
    </citation>
    <scope>NUCLEOTIDE SEQUENCE [LARGE SCALE GENOMIC DNA]</scope>
    <source>
        <strain evidence="9 10">MAH-29</strain>
    </source>
</reference>
<dbReference type="Proteomes" id="UP000677244">
    <property type="component" value="Unassembled WGS sequence"/>
</dbReference>
<evidence type="ECO:0000256" key="2">
    <source>
        <dbReference type="ARBA" id="ARBA00006275"/>
    </source>
</evidence>
<dbReference type="RefSeq" id="WP_209140868.1">
    <property type="nucleotide sequence ID" value="NZ_JAGHKO010000005.1"/>
</dbReference>
<dbReference type="SUPFAM" id="SSF48452">
    <property type="entry name" value="TPR-like"/>
    <property type="match status" value="1"/>
</dbReference>
<keyword evidence="4 6" id="KW-0472">Membrane</keyword>
<evidence type="ECO:0000256" key="3">
    <source>
        <dbReference type="ARBA" id="ARBA00022729"/>
    </source>
</evidence>
<dbReference type="Gene3D" id="1.25.40.390">
    <property type="match status" value="1"/>
</dbReference>
<proteinExistence type="inferred from homology"/>
<keyword evidence="10" id="KW-1185">Reference proteome</keyword>
<dbReference type="Pfam" id="PF14322">
    <property type="entry name" value="SusD-like_3"/>
    <property type="match status" value="1"/>
</dbReference>
<evidence type="ECO:0000259" key="8">
    <source>
        <dbReference type="Pfam" id="PF14322"/>
    </source>
</evidence>
<comment type="caution">
    <text evidence="9">The sequence shown here is derived from an EMBL/GenBank/DDBJ whole genome shotgun (WGS) entry which is preliminary data.</text>
</comment>
<evidence type="ECO:0000313" key="9">
    <source>
        <dbReference type="EMBL" id="MBO9202815.1"/>
    </source>
</evidence>
<organism evidence="9 10">
    <name type="scientific">Niastella soli</name>
    <dbReference type="NCBI Taxonomy" id="2821487"/>
    <lineage>
        <taxon>Bacteria</taxon>
        <taxon>Pseudomonadati</taxon>
        <taxon>Bacteroidota</taxon>
        <taxon>Chitinophagia</taxon>
        <taxon>Chitinophagales</taxon>
        <taxon>Chitinophagaceae</taxon>
        <taxon>Niastella</taxon>
    </lineage>
</organism>
<evidence type="ECO:0000256" key="6">
    <source>
        <dbReference type="SAM" id="Phobius"/>
    </source>
</evidence>
<dbReference type="InterPro" id="IPR012944">
    <property type="entry name" value="SusD_RagB_dom"/>
</dbReference>
<dbReference type="Pfam" id="PF07980">
    <property type="entry name" value="SusD_RagB"/>
    <property type="match status" value="1"/>
</dbReference>
<dbReference type="InterPro" id="IPR011990">
    <property type="entry name" value="TPR-like_helical_dom_sf"/>
</dbReference>
<dbReference type="EMBL" id="JAGHKO010000005">
    <property type="protein sequence ID" value="MBO9202815.1"/>
    <property type="molecule type" value="Genomic_DNA"/>
</dbReference>
<name>A0ABS3YY12_9BACT</name>
<evidence type="ECO:0000256" key="4">
    <source>
        <dbReference type="ARBA" id="ARBA00023136"/>
    </source>
</evidence>
<accession>A0ABS3YY12</accession>
<comment type="subcellular location">
    <subcellularLocation>
        <location evidence="1">Cell outer membrane</location>
    </subcellularLocation>
</comment>